<reference evidence="2 3" key="1">
    <citation type="submission" date="2016-10" db="EMBL/GenBank/DDBJ databases">
        <authorList>
            <person name="de Groot N.N."/>
        </authorList>
    </citation>
    <scope>NUCLEOTIDE SEQUENCE [LARGE SCALE GENOMIC DNA]</scope>
    <source>
        <strain evidence="2 3">DSM 12271</strain>
    </source>
</reference>
<evidence type="ECO:0000256" key="1">
    <source>
        <dbReference type="SAM" id="Phobius"/>
    </source>
</evidence>
<protein>
    <recommendedName>
        <fullName evidence="4">DUF1129 domain-containing protein</fullName>
    </recommendedName>
</protein>
<dbReference type="STRING" id="84698.SAMN04488528_103044"/>
<keyword evidence="1" id="KW-0812">Transmembrane</keyword>
<feature type="transmembrane region" description="Helical" evidence="1">
    <location>
        <begin position="156"/>
        <end position="174"/>
    </location>
</feature>
<evidence type="ECO:0008006" key="4">
    <source>
        <dbReference type="Google" id="ProtNLM"/>
    </source>
</evidence>
<keyword evidence="1" id="KW-0472">Membrane</keyword>
<dbReference type="SUPFAM" id="SSF158560">
    <property type="entry name" value="BH3980-like"/>
    <property type="match status" value="1"/>
</dbReference>
<evidence type="ECO:0000313" key="2">
    <source>
        <dbReference type="EMBL" id="SFB33548.1"/>
    </source>
</evidence>
<dbReference type="RefSeq" id="WP_090042522.1">
    <property type="nucleotide sequence ID" value="NZ_FOKI01000030.1"/>
</dbReference>
<evidence type="ECO:0000313" key="3">
    <source>
        <dbReference type="Proteomes" id="UP000198619"/>
    </source>
</evidence>
<feature type="transmembrane region" description="Helical" evidence="1">
    <location>
        <begin position="92"/>
        <end position="114"/>
    </location>
</feature>
<feature type="transmembrane region" description="Helical" evidence="1">
    <location>
        <begin position="126"/>
        <end position="144"/>
    </location>
</feature>
<dbReference type="EMBL" id="FOKI01000030">
    <property type="protein sequence ID" value="SFB33548.1"/>
    <property type="molecule type" value="Genomic_DNA"/>
</dbReference>
<dbReference type="AlphaFoldDB" id="A0A1I1AAL3"/>
<sequence>MANELNTLKTQNETTTEKLTDINQEILSRILKYVQISRIGAFDREIIRKDLIGMAIEAEKREKTLSDIIGDDEKSWCDSIVDGYGKVSLKELILSILNQISLWWFMWGIMFFNLTPSVVKFDVGHLSLFLLYALILSSYTFFISYKFAFQSLTKRLLINSMFFIVVTILIAIPSRTLKGIVLFSIPNYVIHLVFGTIWASCTFLYKDLIHKQAKKINWME</sequence>
<feature type="transmembrane region" description="Helical" evidence="1">
    <location>
        <begin position="180"/>
        <end position="205"/>
    </location>
</feature>
<accession>A0A1I1AAL3</accession>
<dbReference type="Proteomes" id="UP000198619">
    <property type="component" value="Unassembled WGS sequence"/>
</dbReference>
<gene>
    <name evidence="2" type="ORF">SAMN04488528_103044</name>
</gene>
<name>A0A1I1AAL3_9CLOT</name>
<keyword evidence="1" id="KW-1133">Transmembrane helix</keyword>
<proteinExistence type="predicted"/>
<organism evidence="2 3">
    <name type="scientific">Clostridium frigidicarnis</name>
    <dbReference type="NCBI Taxonomy" id="84698"/>
    <lineage>
        <taxon>Bacteria</taxon>
        <taxon>Bacillati</taxon>
        <taxon>Bacillota</taxon>
        <taxon>Clostridia</taxon>
        <taxon>Eubacteriales</taxon>
        <taxon>Clostridiaceae</taxon>
        <taxon>Clostridium</taxon>
    </lineage>
</organism>
<keyword evidence="3" id="KW-1185">Reference proteome</keyword>
<dbReference type="OrthoDB" id="1655249at2"/>